<dbReference type="PANTHER" id="PTHR43757">
    <property type="entry name" value="AMINOMETHYLTRANSFERASE"/>
    <property type="match status" value="1"/>
</dbReference>
<keyword evidence="2" id="KW-0808">Transferase</keyword>
<dbReference type="PANTHER" id="PTHR43757:SF2">
    <property type="entry name" value="AMINOMETHYLTRANSFERASE, MITOCHONDRIAL"/>
    <property type="match status" value="1"/>
</dbReference>
<dbReference type="EMBL" id="VXRY01000193">
    <property type="protein sequence ID" value="MXY33417.1"/>
    <property type="molecule type" value="Genomic_DNA"/>
</dbReference>
<dbReference type="GO" id="GO:0005829">
    <property type="term" value="C:cytosol"/>
    <property type="evidence" value="ECO:0007669"/>
    <property type="project" value="TreeGrafter"/>
</dbReference>
<protein>
    <submittedName>
        <fullName evidence="2">Aminomethyl transferase family protein</fullName>
    </submittedName>
</protein>
<dbReference type="Pfam" id="PF01571">
    <property type="entry name" value="GCV_T"/>
    <property type="match status" value="1"/>
</dbReference>
<dbReference type="InterPro" id="IPR006222">
    <property type="entry name" value="GCVT_N"/>
</dbReference>
<evidence type="ECO:0000313" key="2">
    <source>
        <dbReference type="EMBL" id="MXY33417.1"/>
    </source>
</evidence>
<comment type="caution">
    <text evidence="2">The sequence shown here is derived from an EMBL/GenBank/DDBJ whole genome shotgun (WGS) entry which is preliminary data.</text>
</comment>
<organism evidence="2">
    <name type="scientific">Boseongicola sp. SB0664_bin_43</name>
    <dbReference type="NCBI Taxonomy" id="2604844"/>
    <lineage>
        <taxon>Bacteria</taxon>
        <taxon>Pseudomonadati</taxon>
        <taxon>Pseudomonadota</taxon>
        <taxon>Alphaproteobacteria</taxon>
        <taxon>Rhodobacterales</taxon>
        <taxon>Paracoccaceae</taxon>
        <taxon>Boseongicola</taxon>
    </lineage>
</organism>
<gene>
    <name evidence="2" type="ORF">F4Y60_04875</name>
</gene>
<evidence type="ECO:0000259" key="1">
    <source>
        <dbReference type="Pfam" id="PF01571"/>
    </source>
</evidence>
<reference evidence="2" key="1">
    <citation type="submission" date="2019-09" db="EMBL/GenBank/DDBJ databases">
        <title>Characterisation of the sponge microbiome using genome-centric metagenomics.</title>
        <authorList>
            <person name="Engelberts J.P."/>
            <person name="Robbins S.J."/>
            <person name="De Goeij J.M."/>
            <person name="Aranda M."/>
            <person name="Bell S.C."/>
            <person name="Webster N.S."/>
        </authorList>
    </citation>
    <scope>NUCLEOTIDE SEQUENCE</scope>
    <source>
        <strain evidence="2">SB0664_bin_43</strain>
    </source>
</reference>
<accession>A0A6B0Y031</accession>
<sequence>MTIATLEDKIHASGGPVEMLRNAPSGPYQFPIRTEFTNWRDEQEAWRGGAVLFDQSFHMTDLYVEGPDTRKLCEFLAVNSMANWRRDVAKQFVQCNEDGNIVGDGIIFILEDDKANIVNKPINANWTMYHALKGGFDVSLDLDSRALDNKGRRKCYRFEVQGPNAWGILERLNGGPIEGFKFFGMGEIGIAGRKVRALRHGMAGAAGLELFGPFEDYDLIRDAILEAGEGEGLLAAGSKTYSTVAHESGWFPSPLPAIYAGETLADYRRWLPATSFEANLSLGGSYVSDKVEDYYLTPYDIGYGHVVKFDHDFIGRAALEERAKEPHKHKRTLRWSKDDVVKVFASQLGEGARYKFMDMPASHYATCPYDQVSMNGSPAGISHYPVYTANVRGWISLALLDEGAAEPGTGVTLTWGEPDGGTAKPTVERHVQTEIACIVDPCPISVEAREAYRKQAI</sequence>
<proteinExistence type="predicted"/>
<feature type="domain" description="GCVT N-terminal" evidence="1">
    <location>
        <begin position="27"/>
        <end position="250"/>
    </location>
</feature>
<dbReference type="AlphaFoldDB" id="A0A6B0Y031"/>
<dbReference type="SUPFAM" id="SSF103025">
    <property type="entry name" value="Folate-binding domain"/>
    <property type="match status" value="1"/>
</dbReference>
<dbReference type="InterPro" id="IPR027266">
    <property type="entry name" value="TrmE/GcvT-like"/>
</dbReference>
<name>A0A6B0Y031_9RHOB</name>
<dbReference type="InterPro" id="IPR028896">
    <property type="entry name" value="GcvT/YgfZ/DmdA"/>
</dbReference>
<dbReference type="GO" id="GO:0016740">
    <property type="term" value="F:transferase activity"/>
    <property type="evidence" value="ECO:0007669"/>
    <property type="project" value="UniProtKB-KW"/>
</dbReference>
<dbReference type="Gene3D" id="3.30.1360.120">
    <property type="entry name" value="Probable tRNA modification gtpase trme, domain 1"/>
    <property type="match status" value="1"/>
</dbReference>